<keyword evidence="6" id="KW-0274">FAD</keyword>
<evidence type="ECO:0000256" key="3">
    <source>
        <dbReference type="ARBA" id="ARBA00023002"/>
    </source>
</evidence>
<evidence type="ECO:0000256" key="5">
    <source>
        <dbReference type="ARBA" id="ARBA00048779"/>
    </source>
</evidence>
<comment type="function">
    <text evidence="6">Converts proline to delta-1-pyrroline-5-carboxylate.</text>
</comment>
<dbReference type="Gene3D" id="3.20.20.220">
    <property type="match status" value="2"/>
</dbReference>
<comment type="pathway">
    <text evidence="1">Amino-acid degradation; L-proline degradation into L-glutamate; L-glutamate from L-proline: step 1/2.</text>
</comment>
<feature type="domain" description="Proline dehydrogenase" evidence="8">
    <location>
        <begin position="403"/>
        <end position="687"/>
    </location>
</feature>
<dbReference type="EC" id="1.5.5.2" evidence="6"/>
<dbReference type="PANTHER" id="PTHR13914">
    <property type="entry name" value="PROLINE OXIDASE"/>
    <property type="match status" value="1"/>
</dbReference>
<keyword evidence="6" id="KW-0285">Flavoprotein</keyword>
<dbReference type="EMBL" id="OU015569">
    <property type="protein sequence ID" value="CAG5095606.1"/>
    <property type="molecule type" value="Genomic_DNA"/>
</dbReference>
<evidence type="ECO:0000256" key="1">
    <source>
        <dbReference type="ARBA" id="ARBA00004739"/>
    </source>
</evidence>
<evidence type="ECO:0000313" key="10">
    <source>
        <dbReference type="Proteomes" id="UP001158576"/>
    </source>
</evidence>
<keyword evidence="4 6" id="KW-0642">Proline metabolism</keyword>
<evidence type="ECO:0000256" key="2">
    <source>
        <dbReference type="ARBA" id="ARBA00005869"/>
    </source>
</evidence>
<dbReference type="PANTHER" id="PTHR13914:SF0">
    <property type="entry name" value="PROLINE DEHYDROGENASE 1, MITOCHONDRIAL"/>
    <property type="match status" value="1"/>
</dbReference>
<evidence type="ECO:0000256" key="7">
    <source>
        <dbReference type="SAM" id="MobiDB-lite"/>
    </source>
</evidence>
<comment type="similarity">
    <text evidence="2 6">Belongs to the proline oxidase family.</text>
</comment>
<feature type="compositionally biased region" description="Polar residues" evidence="7">
    <location>
        <begin position="92"/>
        <end position="108"/>
    </location>
</feature>
<evidence type="ECO:0000313" key="9">
    <source>
        <dbReference type="EMBL" id="CAG5095606.1"/>
    </source>
</evidence>
<gene>
    <name evidence="9" type="ORF">OKIOD_LOCUS5818</name>
</gene>
<dbReference type="Proteomes" id="UP001158576">
    <property type="component" value="Chromosome XSR"/>
</dbReference>
<accession>A0ABN7S9D2</accession>
<comment type="cofactor">
    <cofactor evidence="6">
        <name>FAD</name>
        <dbReference type="ChEBI" id="CHEBI:57692"/>
    </cofactor>
</comment>
<protein>
    <recommendedName>
        <fullName evidence="6">Proline dehydrogenase</fullName>
        <ecNumber evidence="6">1.5.5.2</ecNumber>
    </recommendedName>
</protein>
<organism evidence="9 10">
    <name type="scientific">Oikopleura dioica</name>
    <name type="common">Tunicate</name>
    <dbReference type="NCBI Taxonomy" id="34765"/>
    <lineage>
        <taxon>Eukaryota</taxon>
        <taxon>Metazoa</taxon>
        <taxon>Chordata</taxon>
        <taxon>Tunicata</taxon>
        <taxon>Appendicularia</taxon>
        <taxon>Copelata</taxon>
        <taxon>Oikopleuridae</taxon>
        <taxon>Oikopleura</taxon>
    </lineage>
</organism>
<keyword evidence="10" id="KW-1185">Reference proteome</keyword>
<evidence type="ECO:0000256" key="6">
    <source>
        <dbReference type="RuleBase" id="RU364054"/>
    </source>
</evidence>
<dbReference type="Pfam" id="PF01619">
    <property type="entry name" value="Pro_dh"/>
    <property type="match status" value="1"/>
</dbReference>
<proteinExistence type="inferred from homology"/>
<name>A0ABN7S9D2_OIKDI</name>
<comment type="catalytic activity">
    <reaction evidence="5 6">
        <text>L-proline + a quinone = (S)-1-pyrroline-5-carboxylate + a quinol + H(+)</text>
        <dbReference type="Rhea" id="RHEA:23784"/>
        <dbReference type="ChEBI" id="CHEBI:15378"/>
        <dbReference type="ChEBI" id="CHEBI:17388"/>
        <dbReference type="ChEBI" id="CHEBI:24646"/>
        <dbReference type="ChEBI" id="CHEBI:60039"/>
        <dbReference type="ChEBI" id="CHEBI:132124"/>
        <dbReference type="EC" id="1.5.5.2"/>
    </reaction>
</comment>
<dbReference type="InterPro" id="IPR015659">
    <property type="entry name" value="Proline_oxidase"/>
</dbReference>
<dbReference type="SUPFAM" id="SSF51730">
    <property type="entry name" value="FAD-linked oxidoreductase"/>
    <property type="match status" value="1"/>
</dbReference>
<reference evidence="9 10" key="1">
    <citation type="submission" date="2021-04" db="EMBL/GenBank/DDBJ databases">
        <authorList>
            <person name="Bliznina A."/>
        </authorList>
    </citation>
    <scope>NUCLEOTIDE SEQUENCE [LARGE SCALE GENOMIC DNA]</scope>
</reference>
<dbReference type="InterPro" id="IPR029041">
    <property type="entry name" value="FAD-linked_oxidoreductase-like"/>
</dbReference>
<sequence length="710" mass="81638">MNTVEEIPLKPPALFSSKSIRQPPDHLSRTLTYRRLPRFQDPNPKQEITSDTEILWQNAISKKNEDDTRTNLTDPDYATKAPVTCAFNTRQQQQYQPNNDDVSPQGIDNKNGKETRYVKQGNAKADWWLQARSRLNRQFDIETDRKLTFTDHKFAFQSKTTAELLRASLCFNLFSIKYLVENNEKIMAVMSKVLGEKAFHALMKATVYGQFVAGEDKDKIKGCVERLTGAGVGSILDYAVEEDIDEDEAVELEMDSCLSTEEHLAEIGDLPSQSFDKNQDDKLKFRTPSQYNDYEMYRAHKEFADRRMGVTSARTYFYKDEEKCDKYMEHFLYCINAAGGASDHGFAAIKLTALGRPQFLLQFSDALVSSRQLFEELAGATKDINAQKSVLELGFDESRFIDKAGRMGLARSRGDLLETFTFMREEADSEWIDLLDWNNLMDRNKSFGDIFVIDNNGETVRLMKDLTTDEEDQMKRMLERINTLASEAKRQGVRLMIDAEQTYFQPAISRIAVECMREFNNDNPVIFNTYQCYLKQAFKNFVIDLEQARREGFHFGAKIVRGAYMEQERIRADKLGYEDPIHVDYEATSRCYHRTMDVGLEYIHSHGDANIMIASHNIDICHFPNGIARHFPLRGKSIFGQLLGMCDQLTFPLGQAGYPAYKYVPFGPVADVLPYLSRRAKENSAIMEGAKAEKQIIHRELFRRLRTFQL</sequence>
<evidence type="ECO:0000256" key="4">
    <source>
        <dbReference type="ARBA" id="ARBA00023062"/>
    </source>
</evidence>
<dbReference type="InterPro" id="IPR002872">
    <property type="entry name" value="Proline_DH_dom"/>
</dbReference>
<keyword evidence="3 6" id="KW-0560">Oxidoreductase</keyword>
<evidence type="ECO:0000259" key="8">
    <source>
        <dbReference type="Pfam" id="PF01619"/>
    </source>
</evidence>
<feature type="region of interest" description="Disordered" evidence="7">
    <location>
        <begin position="92"/>
        <end position="112"/>
    </location>
</feature>